<feature type="chain" id="PRO_5022181549" evidence="2">
    <location>
        <begin position="20"/>
        <end position="170"/>
    </location>
</feature>
<comment type="caution">
    <text evidence="3">The sequence shown here is derived from an EMBL/GenBank/DDBJ whole genome shotgun (WGS) entry which is preliminary data.</text>
</comment>
<proteinExistence type="predicted"/>
<reference evidence="3 4" key="1">
    <citation type="submission" date="2019-07" db="EMBL/GenBank/DDBJ databases">
        <title>Genomic Encyclopedia of Archaeal and Bacterial Type Strains, Phase II (KMG-II): from individual species to whole genera.</title>
        <authorList>
            <person name="Goeker M."/>
        </authorList>
    </citation>
    <scope>NUCLEOTIDE SEQUENCE [LARGE SCALE GENOMIC DNA]</scope>
    <source>
        <strain evidence="3 4">ATCC BAA-1854</strain>
    </source>
</reference>
<accession>A0A562UGH6</accession>
<organism evidence="3 4">
    <name type="scientific">Mucilaginibacter frigoritolerans</name>
    <dbReference type="NCBI Taxonomy" id="652788"/>
    <lineage>
        <taxon>Bacteria</taxon>
        <taxon>Pseudomonadati</taxon>
        <taxon>Bacteroidota</taxon>
        <taxon>Sphingobacteriia</taxon>
        <taxon>Sphingobacteriales</taxon>
        <taxon>Sphingobacteriaceae</taxon>
        <taxon>Mucilaginibacter</taxon>
    </lineage>
</organism>
<gene>
    <name evidence="3" type="ORF">JN11_00647</name>
</gene>
<evidence type="ECO:0000313" key="4">
    <source>
        <dbReference type="Proteomes" id="UP000317010"/>
    </source>
</evidence>
<feature type="signal peptide" evidence="2">
    <location>
        <begin position="1"/>
        <end position="19"/>
    </location>
</feature>
<dbReference type="Proteomes" id="UP000317010">
    <property type="component" value="Unassembled WGS sequence"/>
</dbReference>
<keyword evidence="2" id="KW-0732">Signal</keyword>
<keyword evidence="4" id="KW-1185">Reference proteome</keyword>
<evidence type="ECO:0000256" key="2">
    <source>
        <dbReference type="SAM" id="SignalP"/>
    </source>
</evidence>
<dbReference type="AlphaFoldDB" id="A0A562UGH6"/>
<keyword evidence="1" id="KW-0472">Membrane</keyword>
<feature type="transmembrane region" description="Helical" evidence="1">
    <location>
        <begin position="146"/>
        <end position="164"/>
    </location>
</feature>
<evidence type="ECO:0000256" key="1">
    <source>
        <dbReference type="SAM" id="Phobius"/>
    </source>
</evidence>
<dbReference type="RefSeq" id="WP_144909533.1">
    <property type="nucleotide sequence ID" value="NZ_VLLI01000001.1"/>
</dbReference>
<keyword evidence="1" id="KW-0812">Transmembrane</keyword>
<sequence>MKKLSSFLLFYFLCIAAFAQVNSDSLAYQLQRKKINSMLAQRTVKFGQYDQSLSMHTGIFGFQTKKDIRRSNDILMDIVKTDDDIYKELKILLDLRTFQQTQVQTHSKEAENSNIGFMTTINKLRDQVDQLKTDAAKQQQEHDKTVSWLIILLVLMLASTLYFATRKRKA</sequence>
<protein>
    <submittedName>
        <fullName evidence="3">Uncharacterized protein</fullName>
    </submittedName>
</protein>
<dbReference type="EMBL" id="VLLI01000001">
    <property type="protein sequence ID" value="TWJ04924.1"/>
    <property type="molecule type" value="Genomic_DNA"/>
</dbReference>
<evidence type="ECO:0000313" key="3">
    <source>
        <dbReference type="EMBL" id="TWJ04924.1"/>
    </source>
</evidence>
<dbReference type="OrthoDB" id="713774at2"/>
<keyword evidence="1" id="KW-1133">Transmembrane helix</keyword>
<name>A0A562UGH6_9SPHI</name>